<feature type="transmembrane region" description="Helical" evidence="5">
    <location>
        <begin position="54"/>
        <end position="81"/>
    </location>
</feature>
<proteinExistence type="predicted"/>
<feature type="transmembrane region" description="Helical" evidence="5">
    <location>
        <begin position="184"/>
        <end position="203"/>
    </location>
</feature>
<comment type="caution">
    <text evidence="6">The sequence shown here is derived from an EMBL/GenBank/DDBJ whole genome shotgun (WGS) entry which is preliminary data.</text>
</comment>
<protein>
    <submittedName>
        <fullName evidence="6">Uncharacterized protein</fullName>
    </submittedName>
</protein>
<evidence type="ECO:0000313" key="6">
    <source>
        <dbReference type="EMBL" id="OUS15007.1"/>
    </source>
</evidence>
<dbReference type="GO" id="GO:0016829">
    <property type="term" value="F:lyase activity"/>
    <property type="evidence" value="ECO:0007669"/>
    <property type="project" value="InterPro"/>
</dbReference>
<dbReference type="AlphaFoldDB" id="A0A1Z8AXG3"/>
<dbReference type="PANTHER" id="PTHR42038">
    <property type="match status" value="1"/>
</dbReference>
<evidence type="ECO:0000256" key="3">
    <source>
        <dbReference type="ARBA" id="ARBA00022989"/>
    </source>
</evidence>
<feature type="transmembrane region" description="Helical" evidence="5">
    <location>
        <begin position="93"/>
        <end position="113"/>
    </location>
</feature>
<gene>
    <name evidence="6" type="ORF">A9Q93_07135</name>
</gene>
<evidence type="ECO:0000313" key="7">
    <source>
        <dbReference type="Proteomes" id="UP000196102"/>
    </source>
</evidence>
<dbReference type="EMBL" id="MAAX01000110">
    <property type="protein sequence ID" value="OUS15007.1"/>
    <property type="molecule type" value="Genomic_DNA"/>
</dbReference>
<evidence type="ECO:0000256" key="5">
    <source>
        <dbReference type="SAM" id="Phobius"/>
    </source>
</evidence>
<dbReference type="InterPro" id="IPR039020">
    <property type="entry name" value="PaxB-like"/>
</dbReference>
<keyword evidence="2 5" id="KW-0812">Transmembrane</keyword>
<comment type="subcellular location">
    <subcellularLocation>
        <location evidence="1">Membrane</location>
        <topology evidence="1">Multi-pass membrane protein</topology>
    </subcellularLocation>
</comment>
<evidence type="ECO:0000256" key="2">
    <source>
        <dbReference type="ARBA" id="ARBA00022692"/>
    </source>
</evidence>
<dbReference type="RefSeq" id="WP_303686720.1">
    <property type="nucleotide sequence ID" value="NZ_CAJXYO010000015.1"/>
</dbReference>
<dbReference type="Proteomes" id="UP000196102">
    <property type="component" value="Unassembled WGS sequence"/>
</dbReference>
<keyword evidence="4 5" id="KW-0472">Membrane</keyword>
<reference evidence="7" key="1">
    <citation type="journal article" date="2017" name="Proc. Natl. Acad. Sci. U.S.A.">
        <title>Simulation of Deepwater Horizon oil plume reveals substrate specialization within a complex community of hydrocarbon-degraders.</title>
        <authorList>
            <person name="Hu P."/>
            <person name="Dubinsky E.A."/>
            <person name="Probst A.J."/>
            <person name="Wang J."/>
            <person name="Sieber C.M.K."/>
            <person name="Tom L.M."/>
            <person name="Gardinali P."/>
            <person name="Banfield J.F."/>
            <person name="Atlas R.M."/>
            <person name="Andersen G.L."/>
        </authorList>
    </citation>
    <scope>NUCLEOTIDE SEQUENCE [LARGE SCALE GENOMIC DNA]</scope>
</reference>
<accession>A0A1Z8AXG3</accession>
<organism evidence="6 7">
    <name type="scientific">Nonlabens dokdonensis</name>
    <dbReference type="NCBI Taxonomy" id="328515"/>
    <lineage>
        <taxon>Bacteria</taxon>
        <taxon>Pseudomonadati</taxon>
        <taxon>Bacteroidota</taxon>
        <taxon>Flavobacteriia</taxon>
        <taxon>Flavobacteriales</taxon>
        <taxon>Flavobacteriaceae</taxon>
        <taxon>Nonlabens</taxon>
    </lineage>
</organism>
<evidence type="ECO:0000256" key="1">
    <source>
        <dbReference type="ARBA" id="ARBA00004141"/>
    </source>
</evidence>
<name>A0A1Z8AXG3_9FLAO</name>
<feature type="transmembrane region" description="Helical" evidence="5">
    <location>
        <begin position="154"/>
        <end position="178"/>
    </location>
</feature>
<feature type="transmembrane region" description="Helical" evidence="5">
    <location>
        <begin position="119"/>
        <end position="142"/>
    </location>
</feature>
<dbReference type="PANTHER" id="PTHR42038:SF2">
    <property type="entry name" value="TERPENE CYCLASE AUSL"/>
    <property type="match status" value="1"/>
</dbReference>
<keyword evidence="3 5" id="KW-1133">Transmembrane helix</keyword>
<dbReference type="GO" id="GO:0016020">
    <property type="term" value="C:membrane"/>
    <property type="evidence" value="ECO:0007669"/>
    <property type="project" value="UniProtKB-SubCell"/>
</dbReference>
<sequence>MSLKLLLLVLTGLFWSIAYFDIIRVGLKQKTYGMPFLALSLNLTWELYNTVQGFLMVGFHIANTINLIWVVMDLMILYTYFKYGNSHLKIKPLLFYLGSIFIILVSFLLQYWIGEEKGLVLGAVYSAFWSNLLMSLLFIPLYYKRKNLLGQTLLIAYTKCLGTLAITILVGIIGINSLGGKISSITYIGGLTFIVDVWYIYLVHKRVKA</sequence>
<evidence type="ECO:0000256" key="4">
    <source>
        <dbReference type="ARBA" id="ARBA00023136"/>
    </source>
</evidence>
<dbReference type="Pfam" id="PF25129">
    <property type="entry name" value="Pyr4-TMTC"/>
    <property type="match status" value="1"/>
</dbReference>